<organism evidence="3 4">
    <name type="scientific">Nocardia kruczakiae</name>
    <dbReference type="NCBI Taxonomy" id="261477"/>
    <lineage>
        <taxon>Bacteria</taxon>
        <taxon>Bacillati</taxon>
        <taxon>Actinomycetota</taxon>
        <taxon>Actinomycetes</taxon>
        <taxon>Mycobacteriales</taxon>
        <taxon>Nocardiaceae</taxon>
        <taxon>Nocardia</taxon>
    </lineage>
</organism>
<proteinExistence type="predicted"/>
<name>A0ABU1XQR9_9NOCA</name>
<dbReference type="Proteomes" id="UP001251217">
    <property type="component" value="Unassembled WGS sequence"/>
</dbReference>
<dbReference type="EMBL" id="JAVDWW010000012">
    <property type="protein sequence ID" value="MDR7172361.1"/>
    <property type="molecule type" value="Genomic_DNA"/>
</dbReference>
<evidence type="ECO:0000256" key="1">
    <source>
        <dbReference type="SAM" id="MobiDB-lite"/>
    </source>
</evidence>
<dbReference type="RefSeq" id="WP_310407298.1">
    <property type="nucleotide sequence ID" value="NZ_JAVDWW010000012.1"/>
</dbReference>
<evidence type="ECO:0000313" key="4">
    <source>
        <dbReference type="Proteomes" id="UP001251217"/>
    </source>
</evidence>
<protein>
    <recommendedName>
        <fullName evidence="2">DUF1254 domain-containing protein</fullName>
    </recommendedName>
</protein>
<dbReference type="Gene3D" id="2.60.40.1610">
    <property type="entry name" value="Domain of unknown function DUF1254"/>
    <property type="match status" value="1"/>
</dbReference>
<accession>A0ABU1XQR9</accession>
<reference evidence="3 4" key="1">
    <citation type="submission" date="2023-07" db="EMBL/GenBank/DDBJ databases">
        <title>Sorghum-associated microbial communities from plants grown in Nebraska, USA.</title>
        <authorList>
            <person name="Schachtman D."/>
        </authorList>
    </citation>
    <scope>NUCLEOTIDE SEQUENCE [LARGE SCALE GENOMIC DNA]</scope>
    <source>
        <strain evidence="3 4">4272</strain>
    </source>
</reference>
<dbReference type="Pfam" id="PF06863">
    <property type="entry name" value="DUF1254"/>
    <property type="match status" value="1"/>
</dbReference>
<comment type="caution">
    <text evidence="3">The sequence shown here is derived from an EMBL/GenBank/DDBJ whole genome shotgun (WGS) entry which is preliminary data.</text>
</comment>
<feature type="region of interest" description="Disordered" evidence="1">
    <location>
        <begin position="98"/>
        <end position="120"/>
    </location>
</feature>
<dbReference type="SUPFAM" id="SSF160935">
    <property type="entry name" value="VPA0735-like"/>
    <property type="match status" value="1"/>
</dbReference>
<sequence>MFDDFWQRPIAGPTIDGHLWRGDVGLAGPDAGKGGTYVLLPPDYDGPEPADGYAHRSRTNNVFLFWRAFFTAPSDLSDAVDRIEQTLIYPLGNRDTAPAMQFPPVSDSAGAQVREPDTPG</sequence>
<dbReference type="InterPro" id="IPR010679">
    <property type="entry name" value="DUF1254"/>
</dbReference>
<evidence type="ECO:0000259" key="2">
    <source>
        <dbReference type="Pfam" id="PF06863"/>
    </source>
</evidence>
<evidence type="ECO:0000313" key="3">
    <source>
        <dbReference type="EMBL" id="MDR7172361.1"/>
    </source>
</evidence>
<dbReference type="InterPro" id="IPR037050">
    <property type="entry name" value="DUF1254_sf"/>
</dbReference>
<feature type="domain" description="DUF1254" evidence="2">
    <location>
        <begin position="2"/>
        <end position="88"/>
    </location>
</feature>
<gene>
    <name evidence="3" type="ORF">J2W56_006122</name>
</gene>
<keyword evidence="4" id="KW-1185">Reference proteome</keyword>